<reference evidence="1" key="1">
    <citation type="submission" date="2014-08" db="EMBL/GenBank/DDBJ databases">
        <title>Directed in vitro evolution of therapeutic bacteriophage: the Appelmans protocol.</title>
        <authorList>
            <person name="Burrowes B.H."/>
            <person name="Molineux I.J."/>
            <person name="Alves D.R."/>
            <person name="Fralick J.A."/>
        </authorList>
    </citation>
    <scope>NUCLEOTIDE SEQUENCE [LARGE SCALE GENOMIC DNA]</scope>
</reference>
<dbReference type="KEGG" id="vg:24631927"/>
<accession>A0A0A7NP56</accession>
<evidence type="ECO:0000313" key="2">
    <source>
        <dbReference type="Proteomes" id="UP000030921"/>
    </source>
</evidence>
<dbReference type="RefSeq" id="YP_009148219.1">
    <property type="nucleotide sequence ID" value="NC_027345.1"/>
</dbReference>
<name>A0A0A7NP56_9CAUD</name>
<evidence type="ECO:0000313" key="1">
    <source>
        <dbReference type="EMBL" id="AIZ94881.1"/>
    </source>
</evidence>
<dbReference type="Proteomes" id="UP000030921">
    <property type="component" value="Genome"/>
</dbReference>
<dbReference type="EMBL" id="KM411959">
    <property type="protein sequence ID" value="AIZ94881.1"/>
    <property type="molecule type" value="Genomic_DNA"/>
</dbReference>
<proteinExistence type="predicted"/>
<sequence length="74" mass="7863">MTSTCWVNDHEITVSQGVVAVRKDGVLVHECGGLWAACDFARGINSAESPGPEVDEVQETVHVDSDECGQAECS</sequence>
<dbReference type="GeneID" id="24631927"/>
<protein>
    <submittedName>
        <fullName evidence="1">Uncharacterized protein</fullName>
    </submittedName>
</protein>
<organism evidence="1 2">
    <name type="scientific">Pseudomonas phage Pa2</name>
    <dbReference type="NCBI Taxonomy" id="1530400"/>
    <lineage>
        <taxon>Viruses</taxon>
        <taxon>Duplodnaviria</taxon>
        <taxon>Heunggongvirae</taxon>
        <taxon>Uroviricota</taxon>
        <taxon>Caudoviricetes</taxon>
        <taxon>Schitoviridae</taxon>
        <taxon>Migulavirinae</taxon>
        <taxon>Litunavirus</taxon>
        <taxon>Litunavirus Ab09</taxon>
    </lineage>
</organism>